<evidence type="ECO:0000256" key="9">
    <source>
        <dbReference type="ARBA" id="ARBA00023065"/>
    </source>
</evidence>
<evidence type="ECO:0000256" key="3">
    <source>
        <dbReference type="ARBA" id="ARBA00022448"/>
    </source>
</evidence>
<keyword evidence="4 14" id="KW-1134">Transmembrane beta strand</keyword>
<keyword evidence="7" id="KW-0732">Signal</keyword>
<evidence type="ECO:0000259" key="18">
    <source>
        <dbReference type="Pfam" id="PF07715"/>
    </source>
</evidence>
<dbReference type="InterPro" id="IPR013784">
    <property type="entry name" value="Carb-bd-like_fold"/>
</dbReference>
<dbReference type="GO" id="GO:0015344">
    <property type="term" value="F:siderophore uptake transmembrane transporter activity"/>
    <property type="evidence" value="ECO:0007669"/>
    <property type="project" value="TreeGrafter"/>
</dbReference>
<keyword evidence="11 14" id="KW-0472">Membrane</keyword>
<evidence type="ECO:0000259" key="17">
    <source>
        <dbReference type="Pfam" id="PF00593"/>
    </source>
</evidence>
<dbReference type="GO" id="GO:0015891">
    <property type="term" value="P:siderophore transport"/>
    <property type="evidence" value="ECO:0007669"/>
    <property type="project" value="InterPro"/>
</dbReference>
<accession>A0A0E9N747</accession>
<evidence type="ECO:0000256" key="7">
    <source>
        <dbReference type="ARBA" id="ARBA00022729"/>
    </source>
</evidence>
<feature type="region of interest" description="Disordered" evidence="16">
    <location>
        <begin position="1"/>
        <end position="28"/>
    </location>
</feature>
<evidence type="ECO:0000256" key="1">
    <source>
        <dbReference type="ARBA" id="ARBA00004571"/>
    </source>
</evidence>
<evidence type="ECO:0000256" key="8">
    <source>
        <dbReference type="ARBA" id="ARBA00023004"/>
    </source>
</evidence>
<evidence type="ECO:0000256" key="14">
    <source>
        <dbReference type="PROSITE-ProRule" id="PRU01360"/>
    </source>
</evidence>
<dbReference type="GO" id="GO:0038023">
    <property type="term" value="F:signaling receptor activity"/>
    <property type="evidence" value="ECO:0007669"/>
    <property type="project" value="InterPro"/>
</dbReference>
<dbReference type="InterPro" id="IPR037066">
    <property type="entry name" value="Plug_dom_sf"/>
</dbReference>
<dbReference type="Pfam" id="PF07715">
    <property type="entry name" value="Plug"/>
    <property type="match status" value="1"/>
</dbReference>
<dbReference type="Gene3D" id="2.60.40.1120">
    <property type="entry name" value="Carboxypeptidase-like, regulatory domain"/>
    <property type="match status" value="1"/>
</dbReference>
<dbReference type="GO" id="GO:0030246">
    <property type="term" value="F:carbohydrate binding"/>
    <property type="evidence" value="ECO:0007669"/>
    <property type="project" value="InterPro"/>
</dbReference>
<dbReference type="Gene3D" id="2.170.130.10">
    <property type="entry name" value="TonB-dependent receptor, plug domain"/>
    <property type="match status" value="1"/>
</dbReference>
<feature type="domain" description="TonB-dependent receptor plug" evidence="18">
    <location>
        <begin position="129"/>
        <end position="226"/>
    </location>
</feature>
<dbReference type="STRING" id="1220578.FPE01S_06_00120"/>
<comment type="similarity">
    <text evidence="2 14 15">Belongs to the TonB-dependent receptor family.</text>
</comment>
<protein>
    <submittedName>
        <fullName evidence="19">Putative TonB-dependent siderophore receptor</fullName>
    </submittedName>
</protein>
<dbReference type="Gene3D" id="2.40.170.20">
    <property type="entry name" value="TonB-dependent receptor, beta-barrel domain"/>
    <property type="match status" value="1"/>
</dbReference>
<evidence type="ECO:0000256" key="16">
    <source>
        <dbReference type="SAM" id="MobiDB-lite"/>
    </source>
</evidence>
<dbReference type="InterPro" id="IPR000531">
    <property type="entry name" value="Beta-barrel_TonB"/>
</dbReference>
<dbReference type="InterPro" id="IPR036942">
    <property type="entry name" value="Beta-barrel_TonB_sf"/>
</dbReference>
<keyword evidence="20" id="KW-1185">Reference proteome</keyword>
<reference evidence="19 20" key="1">
    <citation type="submission" date="2015-04" db="EMBL/GenBank/DDBJ databases">
        <title>Whole genome shotgun sequence of Flavihumibacter petaseus NBRC 106054.</title>
        <authorList>
            <person name="Miyazawa S."/>
            <person name="Hosoyama A."/>
            <person name="Hashimoto M."/>
            <person name="Noguchi M."/>
            <person name="Tsuchikane K."/>
            <person name="Ohji S."/>
            <person name="Yamazoe A."/>
            <person name="Ichikawa N."/>
            <person name="Kimura A."/>
            <person name="Fujita N."/>
        </authorList>
    </citation>
    <scope>NUCLEOTIDE SEQUENCE [LARGE SCALE GENOMIC DNA]</scope>
    <source>
        <strain evidence="19 20">NBRC 106054</strain>
    </source>
</reference>
<evidence type="ECO:0000313" key="20">
    <source>
        <dbReference type="Proteomes" id="UP000033121"/>
    </source>
</evidence>
<keyword evidence="8" id="KW-0408">Iron</keyword>
<feature type="domain" description="TonB-dependent receptor-like beta-barrel" evidence="17">
    <location>
        <begin position="342"/>
        <end position="744"/>
    </location>
</feature>
<dbReference type="AlphaFoldDB" id="A0A0E9N747"/>
<evidence type="ECO:0000256" key="13">
    <source>
        <dbReference type="ARBA" id="ARBA00023237"/>
    </source>
</evidence>
<evidence type="ECO:0000256" key="6">
    <source>
        <dbReference type="ARBA" id="ARBA00022692"/>
    </source>
</evidence>
<keyword evidence="3 14" id="KW-0813">Transport</keyword>
<dbReference type="Proteomes" id="UP000033121">
    <property type="component" value="Unassembled WGS sequence"/>
</dbReference>
<keyword evidence="12 19" id="KW-0675">Receptor</keyword>
<dbReference type="PROSITE" id="PS52016">
    <property type="entry name" value="TONB_DEPENDENT_REC_3"/>
    <property type="match status" value="1"/>
</dbReference>
<dbReference type="InterPro" id="IPR012910">
    <property type="entry name" value="Plug_dom"/>
</dbReference>
<dbReference type="NCBIfam" id="TIGR01783">
    <property type="entry name" value="TonB-siderophor"/>
    <property type="match status" value="1"/>
</dbReference>
<evidence type="ECO:0000256" key="11">
    <source>
        <dbReference type="ARBA" id="ARBA00023136"/>
    </source>
</evidence>
<evidence type="ECO:0000256" key="2">
    <source>
        <dbReference type="ARBA" id="ARBA00009810"/>
    </source>
</evidence>
<evidence type="ECO:0000256" key="12">
    <source>
        <dbReference type="ARBA" id="ARBA00023170"/>
    </source>
</evidence>
<comment type="caution">
    <text evidence="19">The sequence shown here is derived from an EMBL/GenBank/DDBJ whole genome shotgun (WGS) entry which is preliminary data.</text>
</comment>
<organism evidence="19 20">
    <name type="scientific">Flavihumibacter petaseus NBRC 106054</name>
    <dbReference type="NCBI Taxonomy" id="1220578"/>
    <lineage>
        <taxon>Bacteria</taxon>
        <taxon>Pseudomonadati</taxon>
        <taxon>Bacteroidota</taxon>
        <taxon>Chitinophagia</taxon>
        <taxon>Chitinophagales</taxon>
        <taxon>Chitinophagaceae</taxon>
        <taxon>Flavihumibacter</taxon>
    </lineage>
</organism>
<evidence type="ECO:0000313" key="19">
    <source>
        <dbReference type="EMBL" id="GAO45521.1"/>
    </source>
</evidence>
<evidence type="ECO:0000256" key="5">
    <source>
        <dbReference type="ARBA" id="ARBA00022496"/>
    </source>
</evidence>
<dbReference type="InterPro" id="IPR039426">
    <property type="entry name" value="TonB-dep_rcpt-like"/>
</dbReference>
<dbReference type="GO" id="GO:0009279">
    <property type="term" value="C:cell outer membrane"/>
    <property type="evidence" value="ECO:0007669"/>
    <property type="project" value="UniProtKB-SubCell"/>
</dbReference>
<dbReference type="Pfam" id="PF00593">
    <property type="entry name" value="TonB_dep_Rec_b-barrel"/>
    <property type="match status" value="1"/>
</dbReference>
<evidence type="ECO:0000256" key="10">
    <source>
        <dbReference type="ARBA" id="ARBA00023077"/>
    </source>
</evidence>
<dbReference type="PANTHER" id="PTHR32552:SF68">
    <property type="entry name" value="FERRICHROME OUTER MEMBRANE TRANSPORTER_PHAGE RECEPTOR"/>
    <property type="match status" value="1"/>
</dbReference>
<sequence length="780" mass="87457">MCIGLETRAGENDPVDGQGNIKGTVTTADGKPAADVTVSLQPVNRNTTTSDDGTFMLRNVPAGEHELSISLIGYETVTQKITVLEGKTQIVTIKLELSEKQLEEVVVKAGRHNYRLSNVSTGLRLQTPIKDLPQNIQVVSGKVIADQQIFDMLEGVTRNVSGATKMEHWDNYALINMRGSQIAAFRNGMNVQMPWGPLAEDMSMVEKIEFVKGPAGFMLANGEPSGFYNVVTKKPTGQTKGEVTLSLGSFDTYRGTLDFDGKLSKDGKLLYRLNVMGQMKGSHRDNEFNNRWSVVPVLQYNFNNKTSLTLEYTHQFSEMSTIGSNYAFSKNKLGELPVNFTTLEKNLEPTKINDRSILAIFKHQVNDRWNLTAQMGYYNYKQVGQSLWPWTVEANGNMQRGVSIWDALGTNKIGQFFLTGKERTGSITHKILAGLDVNDMDYWADFNQGGPLGSPDFNIYDPKYGVPASSLPVYDRSLPIKTRGVQYGNQNTSVYVQDELGFFRDRLRLTVAGRYTTAKSQNPYELDPETSGNRITPRVGISYSIDENTSAYAVYDQSYVPNYGTDINHKSFDPMIGTNVEAGIKRDWFNGRWNTTLGVFRINKQNALIADEVDNGVSYNRAIEQQVQGVEFDLRGMVVNNLQLVFNYAFNDAKITKDPKDKSNEGEQVPGTSKHINNAWLTYRAPAGVFKGFGVSLGYQWQVDRSPWYVFDGKSQSLPDYFRVDGGLSWVGNQLSVSVNVNNVLNQYLYSGAYYEWGGGYYYWQAEALRNFRATIAYRF</sequence>
<keyword evidence="13 14" id="KW-0998">Cell outer membrane</keyword>
<dbReference type="PANTHER" id="PTHR32552">
    <property type="entry name" value="FERRICHROME IRON RECEPTOR-RELATED"/>
    <property type="match status" value="1"/>
</dbReference>
<proteinExistence type="inferred from homology"/>
<evidence type="ECO:0000256" key="15">
    <source>
        <dbReference type="RuleBase" id="RU003357"/>
    </source>
</evidence>
<dbReference type="EMBL" id="BBWV01000006">
    <property type="protein sequence ID" value="GAO45521.1"/>
    <property type="molecule type" value="Genomic_DNA"/>
</dbReference>
<keyword evidence="10 15" id="KW-0798">TonB box</keyword>
<gene>
    <name evidence="19" type="ORF">FPE01S_06_00120</name>
</gene>
<keyword evidence="9" id="KW-0406">Ion transport</keyword>
<keyword evidence="5" id="KW-0410">Iron transport</keyword>
<name>A0A0E9N747_9BACT</name>
<dbReference type="InterPro" id="IPR010105">
    <property type="entry name" value="TonB_sidphr_rcpt"/>
</dbReference>
<comment type="subcellular location">
    <subcellularLocation>
        <location evidence="1 14">Cell outer membrane</location>
        <topology evidence="1 14">Multi-pass membrane protein</topology>
    </subcellularLocation>
</comment>
<evidence type="ECO:0000256" key="4">
    <source>
        <dbReference type="ARBA" id="ARBA00022452"/>
    </source>
</evidence>
<dbReference type="SUPFAM" id="SSF56935">
    <property type="entry name" value="Porins"/>
    <property type="match status" value="1"/>
</dbReference>
<keyword evidence="6 14" id="KW-0812">Transmembrane</keyword>
<dbReference type="SUPFAM" id="SSF49452">
    <property type="entry name" value="Starch-binding domain-like"/>
    <property type="match status" value="1"/>
</dbReference>
<dbReference type="Pfam" id="PF13715">
    <property type="entry name" value="CarbopepD_reg_2"/>
    <property type="match status" value="1"/>
</dbReference>